<name>A0A915IXJ0_ROMCU</name>
<evidence type="ECO:0000256" key="1">
    <source>
        <dbReference type="SAM" id="MobiDB-lite"/>
    </source>
</evidence>
<organism evidence="2 3">
    <name type="scientific">Romanomermis culicivorax</name>
    <name type="common">Nematode worm</name>
    <dbReference type="NCBI Taxonomy" id="13658"/>
    <lineage>
        <taxon>Eukaryota</taxon>
        <taxon>Metazoa</taxon>
        <taxon>Ecdysozoa</taxon>
        <taxon>Nematoda</taxon>
        <taxon>Enoplea</taxon>
        <taxon>Dorylaimia</taxon>
        <taxon>Mermithida</taxon>
        <taxon>Mermithoidea</taxon>
        <taxon>Mermithidae</taxon>
        <taxon>Romanomermis</taxon>
    </lineage>
</organism>
<reference evidence="3" key="1">
    <citation type="submission" date="2022-11" db="UniProtKB">
        <authorList>
            <consortium name="WormBaseParasite"/>
        </authorList>
    </citation>
    <scope>IDENTIFICATION</scope>
</reference>
<evidence type="ECO:0000313" key="2">
    <source>
        <dbReference type="Proteomes" id="UP000887565"/>
    </source>
</evidence>
<dbReference type="AlphaFoldDB" id="A0A915IXJ0"/>
<dbReference type="WBParaSite" id="nRc.2.0.1.t18814-RA">
    <property type="protein sequence ID" value="nRc.2.0.1.t18814-RA"/>
    <property type="gene ID" value="nRc.2.0.1.g18814"/>
</dbReference>
<dbReference type="Proteomes" id="UP000887565">
    <property type="component" value="Unplaced"/>
</dbReference>
<proteinExistence type="predicted"/>
<accession>A0A915IXJ0</accession>
<keyword evidence="2" id="KW-1185">Reference proteome</keyword>
<protein>
    <submittedName>
        <fullName evidence="3">Uncharacterized protein</fullName>
    </submittedName>
</protein>
<sequence length="310" mass="34974">MYKLNNTCTLDLCFATFNMHVKFNPQFMEQLRASLELALVGSFEEAILLWTKHLHNISPLGPDKYCDMGNMIHTDTYCTIENVFIDVIKPLVHLYRISTCSNSNCPNKEVVTQIDLLVKRITDKIEKFICQEFRRCHEQCKQQLGNQRCSGTRTIGQPELIPFRLGSVDRVGDGGPNIWVRGSTKLTMGVPHPTQLQGFNILLTMSPLEHHWRYNPPALCEPISAVLMSAPTAMPVAPEPTLSVHTVPIFPQSAPQLTAAQPPPTIPMDKLQEPSTSTAQLDRHGQLIQQPAPYEHSLKHKTPQQEEVEY</sequence>
<feature type="region of interest" description="Disordered" evidence="1">
    <location>
        <begin position="255"/>
        <end position="310"/>
    </location>
</feature>
<evidence type="ECO:0000313" key="3">
    <source>
        <dbReference type="WBParaSite" id="nRc.2.0.1.t18814-RA"/>
    </source>
</evidence>